<evidence type="ECO:0000256" key="1">
    <source>
        <dbReference type="SAM" id="Coils"/>
    </source>
</evidence>
<name>A0A8D8V3B6_9HEMI</name>
<keyword evidence="1" id="KW-0175">Coiled coil</keyword>
<proteinExistence type="predicted"/>
<protein>
    <submittedName>
        <fullName evidence="3">Uncharacterized protein</fullName>
    </submittedName>
</protein>
<feature type="coiled-coil region" evidence="1">
    <location>
        <begin position="75"/>
        <end position="106"/>
    </location>
</feature>
<sequence length="114" mass="12853">MASSSTLLLVLAGVCLAIVCARPQDPQTHDHGDHQELVDHFQKDFNASLHDLADYFHTINKVSEDVEYNKKLRELIDLVHDAQEVKEAKEKLKNDATALLESLKKVLVPHEEQA</sequence>
<accession>A0A8D8V3B6</accession>
<feature type="signal peptide" evidence="2">
    <location>
        <begin position="1"/>
        <end position="21"/>
    </location>
</feature>
<keyword evidence="2" id="KW-0732">Signal</keyword>
<reference evidence="3" key="1">
    <citation type="submission" date="2021-05" db="EMBL/GenBank/DDBJ databases">
        <authorList>
            <person name="Alioto T."/>
            <person name="Alioto T."/>
            <person name="Gomez Garrido J."/>
        </authorList>
    </citation>
    <scope>NUCLEOTIDE SEQUENCE</scope>
</reference>
<evidence type="ECO:0000313" key="3">
    <source>
        <dbReference type="EMBL" id="CAG6718266.1"/>
    </source>
</evidence>
<organism evidence="3">
    <name type="scientific">Cacopsylla melanoneura</name>
    <dbReference type="NCBI Taxonomy" id="428564"/>
    <lineage>
        <taxon>Eukaryota</taxon>
        <taxon>Metazoa</taxon>
        <taxon>Ecdysozoa</taxon>
        <taxon>Arthropoda</taxon>
        <taxon>Hexapoda</taxon>
        <taxon>Insecta</taxon>
        <taxon>Pterygota</taxon>
        <taxon>Neoptera</taxon>
        <taxon>Paraneoptera</taxon>
        <taxon>Hemiptera</taxon>
        <taxon>Sternorrhyncha</taxon>
        <taxon>Psylloidea</taxon>
        <taxon>Psyllidae</taxon>
        <taxon>Psyllinae</taxon>
        <taxon>Cacopsylla</taxon>
    </lineage>
</organism>
<dbReference type="EMBL" id="HBUF01357173">
    <property type="protein sequence ID" value="CAG6718266.1"/>
    <property type="molecule type" value="Transcribed_RNA"/>
</dbReference>
<feature type="chain" id="PRO_5034316719" evidence="2">
    <location>
        <begin position="22"/>
        <end position="114"/>
    </location>
</feature>
<dbReference type="AlphaFoldDB" id="A0A8D8V3B6"/>
<evidence type="ECO:0000256" key="2">
    <source>
        <dbReference type="SAM" id="SignalP"/>
    </source>
</evidence>